<evidence type="ECO:0008006" key="3">
    <source>
        <dbReference type="Google" id="ProtNLM"/>
    </source>
</evidence>
<dbReference type="GO" id="GO:0003676">
    <property type="term" value="F:nucleic acid binding"/>
    <property type="evidence" value="ECO:0007669"/>
    <property type="project" value="InterPro"/>
</dbReference>
<comment type="caution">
    <text evidence="1">The sequence shown here is derived from an EMBL/GenBank/DDBJ whole genome shotgun (WGS) entry which is preliminary data.</text>
</comment>
<protein>
    <recommendedName>
        <fullName evidence="3">DUF4268 domain-containing protein</fullName>
    </recommendedName>
</protein>
<sequence length="380" mass="42964">MAGKIYLLSGDSDLIAMEEAPYDSEKLLQEMLVKHPDLLAGDQINSEDPRRWLLVTREMSVPGEEGSNGRWSLDHLFLDQDAVPTLVEVKRSSDTRIRREVIGQMLDYAANAVVYWPVEEVRAKFQARCEEDSQRADAAMTTLLGADCDVDEFWQRVKTNLQAGRIRMVFLADAIPAELRRVVEFLNEQMDPAEVIAIEVKQFIGTGVKTLVPRVIGQSETARQKKSSGGAARQWDEASFFEALQSRRGTPECEVARKCLAWANARKLRIWWGQGKHDGSLIPVYDNDVGKNFIFSLWTYGKVELQFQYMRTPPFAELAMRQKFARRLCEIDGVAIADEALTRRPTFGLELLVDPESLTKFLAACDWALAEIDNATTRLG</sequence>
<dbReference type="RefSeq" id="WP_146457566.1">
    <property type="nucleotide sequence ID" value="NZ_SJPW01000003.1"/>
</dbReference>
<evidence type="ECO:0000313" key="1">
    <source>
        <dbReference type="EMBL" id="TWU56472.1"/>
    </source>
</evidence>
<dbReference type="OrthoDB" id="506280at2"/>
<dbReference type="InterPro" id="IPR011856">
    <property type="entry name" value="tRNA_endonuc-like_dom_sf"/>
</dbReference>
<gene>
    <name evidence="1" type="ORF">Poly51_23830</name>
</gene>
<organism evidence="1 2">
    <name type="scientific">Rubripirellula tenax</name>
    <dbReference type="NCBI Taxonomy" id="2528015"/>
    <lineage>
        <taxon>Bacteria</taxon>
        <taxon>Pseudomonadati</taxon>
        <taxon>Planctomycetota</taxon>
        <taxon>Planctomycetia</taxon>
        <taxon>Pirellulales</taxon>
        <taxon>Pirellulaceae</taxon>
        <taxon>Rubripirellula</taxon>
    </lineage>
</organism>
<keyword evidence="2" id="KW-1185">Reference proteome</keyword>
<name>A0A5C6F662_9BACT</name>
<dbReference type="Gene3D" id="3.40.1350.10">
    <property type="match status" value="1"/>
</dbReference>
<dbReference type="EMBL" id="SJPW01000003">
    <property type="protein sequence ID" value="TWU56472.1"/>
    <property type="molecule type" value="Genomic_DNA"/>
</dbReference>
<dbReference type="Proteomes" id="UP000318288">
    <property type="component" value="Unassembled WGS sequence"/>
</dbReference>
<proteinExistence type="predicted"/>
<dbReference type="AlphaFoldDB" id="A0A5C6F662"/>
<evidence type="ECO:0000313" key="2">
    <source>
        <dbReference type="Proteomes" id="UP000318288"/>
    </source>
</evidence>
<accession>A0A5C6F662</accession>
<reference evidence="1 2" key="1">
    <citation type="submission" date="2019-02" db="EMBL/GenBank/DDBJ databases">
        <title>Deep-cultivation of Planctomycetes and their phenomic and genomic characterization uncovers novel biology.</title>
        <authorList>
            <person name="Wiegand S."/>
            <person name="Jogler M."/>
            <person name="Boedeker C."/>
            <person name="Pinto D."/>
            <person name="Vollmers J."/>
            <person name="Rivas-Marin E."/>
            <person name="Kohn T."/>
            <person name="Peeters S.H."/>
            <person name="Heuer A."/>
            <person name="Rast P."/>
            <person name="Oberbeckmann S."/>
            <person name="Bunk B."/>
            <person name="Jeske O."/>
            <person name="Meyerdierks A."/>
            <person name="Storesund J.E."/>
            <person name="Kallscheuer N."/>
            <person name="Luecker S."/>
            <person name="Lage O.M."/>
            <person name="Pohl T."/>
            <person name="Merkel B.J."/>
            <person name="Hornburger P."/>
            <person name="Mueller R.-W."/>
            <person name="Bruemmer F."/>
            <person name="Labrenz M."/>
            <person name="Spormann A.M."/>
            <person name="Op Den Camp H."/>
            <person name="Overmann J."/>
            <person name="Amann R."/>
            <person name="Jetten M.S.M."/>
            <person name="Mascher T."/>
            <person name="Medema M.H."/>
            <person name="Devos D.P."/>
            <person name="Kaster A.-K."/>
            <person name="Ovreas L."/>
            <person name="Rohde M."/>
            <person name="Galperin M.Y."/>
            <person name="Jogler C."/>
        </authorList>
    </citation>
    <scope>NUCLEOTIDE SEQUENCE [LARGE SCALE GENOMIC DNA]</scope>
    <source>
        <strain evidence="1 2">Poly51</strain>
    </source>
</reference>